<comment type="caution">
    <text evidence="1">The sequence shown here is derived from an EMBL/GenBank/DDBJ whole genome shotgun (WGS) entry which is preliminary data.</text>
</comment>
<reference evidence="1" key="1">
    <citation type="journal article" date="2014" name="Front. Microbiol.">
        <title>High frequency of phylogenetically diverse reductive dehalogenase-homologous genes in deep subseafloor sedimentary metagenomes.</title>
        <authorList>
            <person name="Kawai M."/>
            <person name="Futagami T."/>
            <person name="Toyoda A."/>
            <person name="Takaki Y."/>
            <person name="Nishi S."/>
            <person name="Hori S."/>
            <person name="Arai W."/>
            <person name="Tsubouchi T."/>
            <person name="Morono Y."/>
            <person name="Uchiyama I."/>
            <person name="Ito T."/>
            <person name="Fujiyama A."/>
            <person name="Inagaki F."/>
            <person name="Takami H."/>
        </authorList>
    </citation>
    <scope>NUCLEOTIDE SEQUENCE</scope>
    <source>
        <strain evidence="1">Expedition CK06-06</strain>
    </source>
</reference>
<evidence type="ECO:0000313" key="1">
    <source>
        <dbReference type="EMBL" id="GAH24940.1"/>
    </source>
</evidence>
<sequence>KNVFLFNYKSAYDRGYYNKWDKDSVGNIWSNYDGIDGNDDGMGDTRHPIDGSAGSYDNHPIWNDGIENDDSIFHIDDSSLFTFNWVFARIQGKCTGNGTIDNPYIPI</sequence>
<feature type="non-terminal residue" evidence="1">
    <location>
        <position position="1"/>
    </location>
</feature>
<feature type="non-terminal residue" evidence="1">
    <location>
        <position position="107"/>
    </location>
</feature>
<gene>
    <name evidence="1" type="ORF">S01H4_65375</name>
</gene>
<proteinExistence type="predicted"/>
<protein>
    <submittedName>
        <fullName evidence="1">Uncharacterized protein</fullName>
    </submittedName>
</protein>
<dbReference type="EMBL" id="BART01039980">
    <property type="protein sequence ID" value="GAH24940.1"/>
    <property type="molecule type" value="Genomic_DNA"/>
</dbReference>
<accession>X1EXB1</accession>
<dbReference type="AlphaFoldDB" id="X1EXB1"/>
<organism evidence="1">
    <name type="scientific">marine sediment metagenome</name>
    <dbReference type="NCBI Taxonomy" id="412755"/>
    <lineage>
        <taxon>unclassified sequences</taxon>
        <taxon>metagenomes</taxon>
        <taxon>ecological metagenomes</taxon>
    </lineage>
</organism>
<name>X1EXB1_9ZZZZ</name>